<dbReference type="PANTHER" id="PTHR10366:SF564">
    <property type="entry name" value="STEROL-4-ALPHA-CARBOXYLATE 3-DEHYDROGENASE, DECARBOXYLATING"/>
    <property type="match status" value="1"/>
</dbReference>
<dbReference type="Gene3D" id="3.40.50.720">
    <property type="entry name" value="NAD(P)-binding Rossmann-like Domain"/>
    <property type="match status" value="1"/>
</dbReference>
<proteinExistence type="predicted"/>
<keyword evidence="2" id="KW-0472">Membrane</keyword>
<dbReference type="GO" id="GO:0006694">
    <property type="term" value="P:steroid biosynthetic process"/>
    <property type="evidence" value="ECO:0007669"/>
    <property type="project" value="InterPro"/>
</dbReference>
<dbReference type="GO" id="GO:0016616">
    <property type="term" value="F:oxidoreductase activity, acting on the CH-OH group of donors, NAD or NADP as acceptor"/>
    <property type="evidence" value="ECO:0007669"/>
    <property type="project" value="InterPro"/>
</dbReference>
<dbReference type="Pfam" id="PF01073">
    <property type="entry name" value="3Beta_HSD"/>
    <property type="match status" value="1"/>
</dbReference>
<feature type="transmembrane region" description="Helical" evidence="2">
    <location>
        <begin position="29"/>
        <end position="46"/>
    </location>
</feature>
<dbReference type="InterPro" id="IPR002225">
    <property type="entry name" value="3Beta_OHSteriod_DH/Estase"/>
</dbReference>
<dbReference type="RefSeq" id="XP_010853188.1">
    <property type="nucleotide sequence ID" value="XM_010854886.1"/>
</dbReference>
<evidence type="ECO:0000313" key="5">
    <source>
        <dbReference type="RefSeq" id="XP_010853188.1"/>
    </source>
</evidence>
<gene>
    <name evidence="5" type="primary">LOC104999333</name>
</gene>
<dbReference type="Proteomes" id="UP000515208">
    <property type="component" value="Unplaced"/>
</dbReference>
<keyword evidence="2" id="KW-1133">Transmembrane helix</keyword>
<dbReference type="AlphaFoldDB" id="A0A6P3IFJ4"/>
<dbReference type="SUPFAM" id="SSF51735">
    <property type="entry name" value="NAD(P)-binding Rossmann-fold domains"/>
    <property type="match status" value="1"/>
</dbReference>
<dbReference type="InterPro" id="IPR036291">
    <property type="entry name" value="NAD(P)-bd_dom_sf"/>
</dbReference>
<evidence type="ECO:0000313" key="4">
    <source>
        <dbReference type="Proteomes" id="UP000515208"/>
    </source>
</evidence>
<accession>A0A6P3IFJ4</accession>
<keyword evidence="1" id="KW-0560">Oxidoreductase</keyword>
<name>A0A6P3IFJ4_BISBB</name>
<reference evidence="5" key="1">
    <citation type="submission" date="2025-08" db="UniProtKB">
        <authorList>
            <consortium name="RefSeq"/>
        </authorList>
    </citation>
    <scope>IDENTIFICATION</scope>
    <source>
        <tissue evidence="5">Blood</tissue>
    </source>
</reference>
<organism evidence="4 5">
    <name type="scientific">Bison bison bison</name>
    <name type="common">North American plains bison</name>
    <dbReference type="NCBI Taxonomy" id="43346"/>
    <lineage>
        <taxon>Eukaryota</taxon>
        <taxon>Metazoa</taxon>
        <taxon>Chordata</taxon>
        <taxon>Craniata</taxon>
        <taxon>Vertebrata</taxon>
        <taxon>Euteleostomi</taxon>
        <taxon>Mammalia</taxon>
        <taxon>Eutheria</taxon>
        <taxon>Laurasiatheria</taxon>
        <taxon>Artiodactyla</taxon>
        <taxon>Ruminantia</taxon>
        <taxon>Pecora</taxon>
        <taxon>Bovidae</taxon>
        <taxon>Bovinae</taxon>
        <taxon>Bison</taxon>
    </lineage>
</organism>
<evidence type="ECO:0000256" key="2">
    <source>
        <dbReference type="SAM" id="Phobius"/>
    </source>
</evidence>
<keyword evidence="2" id="KW-0812">Transmembrane</keyword>
<dbReference type="PANTHER" id="PTHR10366">
    <property type="entry name" value="NAD DEPENDENT EPIMERASE/DEHYDRATASE"/>
    <property type="match status" value="1"/>
</dbReference>
<evidence type="ECO:0000259" key="3">
    <source>
        <dbReference type="Pfam" id="PF01073"/>
    </source>
</evidence>
<evidence type="ECO:0000256" key="1">
    <source>
        <dbReference type="ARBA" id="ARBA00023002"/>
    </source>
</evidence>
<protein>
    <submittedName>
        <fullName evidence="5">Sterol-4-alpha-carboxylate 3-dehydrogenase, decarboxylating-like</fullName>
    </submittedName>
</protein>
<keyword evidence="4" id="KW-1185">Reference proteome</keyword>
<feature type="domain" description="3-beta hydroxysteroid dehydrogenase/isomerase" evidence="3">
    <location>
        <begin position="45"/>
        <end position="139"/>
    </location>
</feature>
<dbReference type="GO" id="GO:0005783">
    <property type="term" value="C:endoplasmic reticulum"/>
    <property type="evidence" value="ECO:0007669"/>
    <property type="project" value="TreeGrafter"/>
</dbReference>
<dbReference type="GO" id="GO:0008203">
    <property type="term" value="P:cholesterol metabolic process"/>
    <property type="evidence" value="ECO:0007669"/>
    <property type="project" value="TreeGrafter"/>
</dbReference>
<sequence length="142" mass="16379">MYFCVDWRFIKGQDTFMPQIGHWECKEAVYLYKAGVIFFFLSLFAFQDLYPALKGVSTVFHCASPPPFNNNKELFYRVNYIGTKNVIETCKEAGVQKLILTSSASVIFEGVDIKNGTEDLPYATKPIDYYTETKILQERVRT</sequence>
<dbReference type="KEGG" id="bbis:104999333"/>
<dbReference type="GeneID" id="104999333"/>
<dbReference type="OrthoDB" id="10262413at2759"/>
<dbReference type="InterPro" id="IPR050425">
    <property type="entry name" value="NAD(P)_dehydrat-like"/>
</dbReference>